<dbReference type="SUPFAM" id="SSF52833">
    <property type="entry name" value="Thioredoxin-like"/>
    <property type="match status" value="1"/>
</dbReference>
<dbReference type="Gene3D" id="3.40.30.10">
    <property type="entry name" value="Glutaredoxin"/>
    <property type="match status" value="1"/>
</dbReference>
<comment type="caution">
    <text evidence="13">The sequence shown here is derived from an EMBL/GenBank/DDBJ whole genome shotgun (WGS) entry which is preliminary data.</text>
</comment>
<reference evidence="13" key="1">
    <citation type="submission" date="2022-07" db="EMBL/GenBank/DDBJ databases">
        <title>Phylogenomic reconstructions and comparative analyses of Kickxellomycotina fungi.</title>
        <authorList>
            <person name="Reynolds N.K."/>
            <person name="Stajich J.E."/>
            <person name="Barry K."/>
            <person name="Grigoriev I.V."/>
            <person name="Crous P."/>
            <person name="Smith M.E."/>
        </authorList>
    </citation>
    <scope>NUCLEOTIDE SEQUENCE</scope>
    <source>
        <strain evidence="13">NRRL 3115</strain>
    </source>
</reference>
<proteinExistence type="predicted"/>
<evidence type="ECO:0000256" key="6">
    <source>
        <dbReference type="ARBA" id="ARBA00022989"/>
    </source>
</evidence>
<feature type="compositionally biased region" description="Low complexity" evidence="9">
    <location>
        <begin position="268"/>
        <end position="291"/>
    </location>
</feature>
<dbReference type="PROSITE" id="PS51352">
    <property type="entry name" value="THIOREDOXIN_2"/>
    <property type="match status" value="1"/>
</dbReference>
<keyword evidence="2" id="KW-0813">Transport</keyword>
<dbReference type="InterPro" id="IPR013766">
    <property type="entry name" value="Thioredoxin_domain"/>
</dbReference>
<dbReference type="Proteomes" id="UP001151518">
    <property type="component" value="Unassembled WGS sequence"/>
</dbReference>
<dbReference type="InterPro" id="IPR052454">
    <property type="entry name" value="TMX_domain-containing"/>
</dbReference>
<comment type="subcellular location">
    <subcellularLocation>
        <location evidence="1">Endoplasmic reticulum membrane</location>
        <topology evidence="1">Single-pass membrane protein</topology>
    </subcellularLocation>
</comment>
<protein>
    <recommendedName>
        <fullName evidence="12">Thioredoxin domain-containing protein</fullName>
    </recommendedName>
</protein>
<dbReference type="CDD" id="cd02961">
    <property type="entry name" value="PDI_a_family"/>
    <property type="match status" value="1"/>
</dbReference>
<dbReference type="GO" id="GO:0015036">
    <property type="term" value="F:disulfide oxidoreductase activity"/>
    <property type="evidence" value="ECO:0007669"/>
    <property type="project" value="TreeGrafter"/>
</dbReference>
<evidence type="ECO:0000256" key="7">
    <source>
        <dbReference type="ARBA" id="ARBA00023157"/>
    </source>
</evidence>
<evidence type="ECO:0000256" key="2">
    <source>
        <dbReference type="ARBA" id="ARBA00022448"/>
    </source>
</evidence>
<keyword evidence="10" id="KW-0812">Transmembrane</keyword>
<keyword evidence="3 11" id="KW-0732">Signal</keyword>
<keyword evidence="10" id="KW-0472">Membrane</keyword>
<feature type="region of interest" description="Disordered" evidence="9">
    <location>
        <begin position="260"/>
        <end position="302"/>
    </location>
</feature>
<dbReference type="EMBL" id="JANBTW010000021">
    <property type="protein sequence ID" value="KAJ2678398.1"/>
    <property type="molecule type" value="Genomic_DNA"/>
</dbReference>
<dbReference type="AlphaFoldDB" id="A0A9W8G440"/>
<name>A0A9W8G440_9FUNG</name>
<evidence type="ECO:0000256" key="11">
    <source>
        <dbReference type="SAM" id="SignalP"/>
    </source>
</evidence>
<keyword evidence="4" id="KW-0256">Endoplasmic reticulum</keyword>
<keyword evidence="7" id="KW-1015">Disulfide bond</keyword>
<dbReference type="InterPro" id="IPR036249">
    <property type="entry name" value="Thioredoxin-like_sf"/>
</dbReference>
<keyword evidence="6 10" id="KW-1133">Transmembrane helix</keyword>
<evidence type="ECO:0000259" key="12">
    <source>
        <dbReference type="PROSITE" id="PS51352"/>
    </source>
</evidence>
<dbReference type="PANTHER" id="PTHR46107:SF3">
    <property type="entry name" value="THIOREDOXIN DOMAIN-CONTAINING PROTEIN"/>
    <property type="match status" value="1"/>
</dbReference>
<feature type="domain" description="Thioredoxin" evidence="12">
    <location>
        <begin position="33"/>
        <end position="162"/>
    </location>
</feature>
<evidence type="ECO:0000313" key="14">
    <source>
        <dbReference type="Proteomes" id="UP001151518"/>
    </source>
</evidence>
<evidence type="ECO:0000256" key="1">
    <source>
        <dbReference type="ARBA" id="ARBA00004389"/>
    </source>
</evidence>
<evidence type="ECO:0000256" key="4">
    <source>
        <dbReference type="ARBA" id="ARBA00022824"/>
    </source>
</evidence>
<feature type="chain" id="PRO_5040971376" description="Thioredoxin domain-containing protein" evidence="11">
    <location>
        <begin position="24"/>
        <end position="302"/>
    </location>
</feature>
<gene>
    <name evidence="13" type="ORF">GGI25_002383</name>
</gene>
<evidence type="ECO:0000313" key="13">
    <source>
        <dbReference type="EMBL" id="KAJ2678398.1"/>
    </source>
</evidence>
<dbReference type="PANTHER" id="PTHR46107">
    <property type="entry name" value="DUMPY: SHORTER THAN WILD-TYPE"/>
    <property type="match status" value="1"/>
</dbReference>
<dbReference type="OrthoDB" id="2121326at2759"/>
<accession>A0A9W8G440</accession>
<evidence type="ECO:0000256" key="5">
    <source>
        <dbReference type="ARBA" id="ARBA00022982"/>
    </source>
</evidence>
<sequence length="302" mass="33575">MKSFVYFLFATIAAVGSTSLSLAKETTQYSDELEAQSAAQEKRLVPKSDYVIELDRPTYFDVLSKHDEVLIEFYANWCMACHGLSPEFDSFAKTAHKQYPKVAIARADINKVEYLSSSFMVDMLPQLVYLRRPNPGITPEVRYVSANFSSSELLDYIGGGWTVDEPSGSYATLWCTPTNLCGHIGGLLGESVILLDQRFNPFDIPPWAFMAIIVSVIYLLGQFVVSIISGRMRNNYRKKISNKNKDDVAKPINFDEYRSDLPANNAEAAQPRTPTSSSSATKSPKQSGGSSKRSKGKRSNKS</sequence>
<keyword evidence="8" id="KW-0676">Redox-active center</keyword>
<feature type="compositionally biased region" description="Basic residues" evidence="9">
    <location>
        <begin position="292"/>
        <end position="302"/>
    </location>
</feature>
<feature type="signal peptide" evidence="11">
    <location>
        <begin position="1"/>
        <end position="23"/>
    </location>
</feature>
<evidence type="ECO:0000256" key="10">
    <source>
        <dbReference type="SAM" id="Phobius"/>
    </source>
</evidence>
<feature type="transmembrane region" description="Helical" evidence="10">
    <location>
        <begin position="207"/>
        <end position="229"/>
    </location>
</feature>
<evidence type="ECO:0000256" key="9">
    <source>
        <dbReference type="SAM" id="MobiDB-lite"/>
    </source>
</evidence>
<dbReference type="GO" id="GO:0005789">
    <property type="term" value="C:endoplasmic reticulum membrane"/>
    <property type="evidence" value="ECO:0007669"/>
    <property type="project" value="UniProtKB-SubCell"/>
</dbReference>
<evidence type="ECO:0000256" key="8">
    <source>
        <dbReference type="ARBA" id="ARBA00023284"/>
    </source>
</evidence>
<evidence type="ECO:0000256" key="3">
    <source>
        <dbReference type="ARBA" id="ARBA00022729"/>
    </source>
</evidence>
<organism evidence="13 14">
    <name type="scientific">Coemansia spiralis</name>
    <dbReference type="NCBI Taxonomy" id="417178"/>
    <lineage>
        <taxon>Eukaryota</taxon>
        <taxon>Fungi</taxon>
        <taxon>Fungi incertae sedis</taxon>
        <taxon>Zoopagomycota</taxon>
        <taxon>Kickxellomycotina</taxon>
        <taxon>Kickxellomycetes</taxon>
        <taxon>Kickxellales</taxon>
        <taxon>Kickxellaceae</taxon>
        <taxon>Coemansia</taxon>
    </lineage>
</organism>
<keyword evidence="5" id="KW-0249">Electron transport</keyword>
<dbReference type="Pfam" id="PF00085">
    <property type="entry name" value="Thioredoxin"/>
    <property type="match status" value="1"/>
</dbReference>